<dbReference type="EMBL" id="MVGC01000093">
    <property type="protein sequence ID" value="RJE24105.1"/>
    <property type="molecule type" value="Genomic_DNA"/>
</dbReference>
<gene>
    <name evidence="3" type="ORF">PHISCL_03540</name>
</gene>
<reference evidence="4" key="1">
    <citation type="submission" date="2017-02" db="EMBL/GenBank/DDBJ databases">
        <authorList>
            <person name="Tafer H."/>
            <person name="Lopandic K."/>
        </authorList>
    </citation>
    <scope>NUCLEOTIDE SEQUENCE [LARGE SCALE GENOMIC DNA]</scope>
    <source>
        <strain evidence="4">CBS 366.77</strain>
    </source>
</reference>
<dbReference type="PANTHER" id="PTHR31987">
    <property type="entry name" value="GLUTAMINASE A-RELATED"/>
    <property type="match status" value="1"/>
</dbReference>
<feature type="domain" description="Glutaminase A central" evidence="1">
    <location>
        <begin position="282"/>
        <end position="631"/>
    </location>
</feature>
<dbReference type="PANTHER" id="PTHR31987:SF14">
    <property type="entry name" value="PUTATIVE (AFU_ORTHOLOGUE AFUA_6G09910)-RELATED"/>
    <property type="match status" value="1"/>
</dbReference>
<protein>
    <recommendedName>
        <fullName evidence="5">Glutaminase</fullName>
    </recommendedName>
</protein>
<evidence type="ECO:0000259" key="2">
    <source>
        <dbReference type="Pfam" id="PF17168"/>
    </source>
</evidence>
<dbReference type="Pfam" id="PF17168">
    <property type="entry name" value="DUF5127"/>
    <property type="match status" value="1"/>
</dbReference>
<proteinExistence type="predicted"/>
<evidence type="ECO:0000259" key="1">
    <source>
        <dbReference type="Pfam" id="PF16335"/>
    </source>
</evidence>
<organism evidence="3 4">
    <name type="scientific">Aspergillus sclerotialis</name>
    <dbReference type="NCBI Taxonomy" id="2070753"/>
    <lineage>
        <taxon>Eukaryota</taxon>
        <taxon>Fungi</taxon>
        <taxon>Dikarya</taxon>
        <taxon>Ascomycota</taxon>
        <taxon>Pezizomycotina</taxon>
        <taxon>Eurotiomycetes</taxon>
        <taxon>Eurotiomycetidae</taxon>
        <taxon>Eurotiales</taxon>
        <taxon>Aspergillaceae</taxon>
        <taxon>Aspergillus</taxon>
        <taxon>Aspergillus subgen. Polypaecilum</taxon>
    </lineage>
</organism>
<feature type="domain" description="Glutaminase A N-terminal" evidence="2">
    <location>
        <begin position="60"/>
        <end position="275"/>
    </location>
</feature>
<sequence>MPSDQVQNLPYSEPQFWAGQSLGWGIIARVDDQAYSLMGVPNPDSNIRPAVIHSAEYTATHTVFTLSAGSVTFKLDFLSPVSPSNHLRQSLPFSYLTVTMSSAVSNDIQIYSDIDGRWTGQSKYADWAFYKEGSTAMYSMDIKDADKYSENNDMALWGQAILASRPSTSKMSSASGASQKVRSQFADDGKLAGDEDWTGDGVVALSHDLGRVTGERSVNFAVGYVREEAINYLGDAYTGYYRAKYPETFDAVSYFLDDYHDAFQESAALDSELSAKAKASAGQKYSDIVALSTRQAFGGIDLTIPNGSLDTSQALAFIKELSSNGNLNTVDVIMPAFPLYFVFNPDYIRLLLEPMMKYLAAGRWHHPYTIHDMGTHYPNAIGHDDQQAEPMPIEECGNLLVLALAYTRATGDTSWSAQYTDIMRGYADYLIENGVDIANQLSSNDAAGPLPNETNLAIKAAVGIKAFGELTGLEKYSRIGKERADLFFTHGLGTDDEKTHFVLEYPDMPSTWKIPYNLYLDVLLNLETFPNAAYDMGNAFFSSPSVRGEYGVPLDDRQDWAKSDWNMWLAGTLNTSTRNEFVDDLWAFMTNGQHNWPFSDRYVARSRHDNVVGIPILCRARPTVGGHFALLALQGPNLLKSLSRSGVADEMFGMEDGQVVMDLHGEEL</sequence>
<dbReference type="Proteomes" id="UP000266188">
    <property type="component" value="Unassembled WGS sequence"/>
</dbReference>
<comment type="caution">
    <text evidence="3">The sequence shown here is derived from an EMBL/GenBank/DDBJ whole genome shotgun (WGS) entry which is preliminary data.</text>
</comment>
<dbReference type="Pfam" id="PF16335">
    <property type="entry name" value="GtaA_6_Hairpin"/>
    <property type="match status" value="1"/>
</dbReference>
<accession>A0A3A3A1U2</accession>
<dbReference type="InterPro" id="IPR008928">
    <property type="entry name" value="6-hairpin_glycosidase_sf"/>
</dbReference>
<evidence type="ECO:0008006" key="5">
    <source>
        <dbReference type="Google" id="ProtNLM"/>
    </source>
</evidence>
<dbReference type="InterPro" id="IPR052743">
    <property type="entry name" value="Glutaminase_GtaA"/>
</dbReference>
<dbReference type="GO" id="GO:0005975">
    <property type="term" value="P:carbohydrate metabolic process"/>
    <property type="evidence" value="ECO:0007669"/>
    <property type="project" value="InterPro"/>
</dbReference>
<evidence type="ECO:0000313" key="3">
    <source>
        <dbReference type="EMBL" id="RJE24105.1"/>
    </source>
</evidence>
<keyword evidence="4" id="KW-1185">Reference proteome</keyword>
<name>A0A3A3A1U2_9EURO</name>
<dbReference type="InterPro" id="IPR032514">
    <property type="entry name" value="GtaA_central"/>
</dbReference>
<dbReference type="AlphaFoldDB" id="A0A3A3A1U2"/>
<dbReference type="SUPFAM" id="SSF48208">
    <property type="entry name" value="Six-hairpin glycosidases"/>
    <property type="match status" value="1"/>
</dbReference>
<evidence type="ECO:0000313" key="4">
    <source>
        <dbReference type="Proteomes" id="UP000266188"/>
    </source>
</evidence>
<dbReference type="STRING" id="2070753.A0A3A3A1U2"/>
<dbReference type="OrthoDB" id="3918848at2759"/>
<dbReference type="InterPro" id="IPR033433">
    <property type="entry name" value="GtaA_N"/>
</dbReference>